<dbReference type="RefSeq" id="WP_343750785.1">
    <property type="nucleotide sequence ID" value="NZ_BAAADM010000007.1"/>
</dbReference>
<accession>A0ABN0Z2Q7</accession>
<dbReference type="SUPFAM" id="SSF53807">
    <property type="entry name" value="Helical backbone' metal receptor"/>
    <property type="match status" value="1"/>
</dbReference>
<comment type="similarity">
    <text evidence="3">Belongs to the bacterial solute-binding protein 9 family.</text>
</comment>
<keyword evidence="2 4" id="KW-0732">Signal</keyword>
<evidence type="ECO:0000313" key="6">
    <source>
        <dbReference type="Proteomes" id="UP001501459"/>
    </source>
</evidence>
<dbReference type="PANTHER" id="PTHR42953:SF8">
    <property type="entry name" value="ZINT DOMAIN-CONTAINING PROTEIN"/>
    <property type="match status" value="1"/>
</dbReference>
<dbReference type="Pfam" id="PF01297">
    <property type="entry name" value="ZnuA"/>
    <property type="match status" value="1"/>
</dbReference>
<evidence type="ECO:0000256" key="2">
    <source>
        <dbReference type="ARBA" id="ARBA00022729"/>
    </source>
</evidence>
<dbReference type="InterPro" id="IPR006129">
    <property type="entry name" value="AdhesinB"/>
</dbReference>
<evidence type="ECO:0000256" key="1">
    <source>
        <dbReference type="ARBA" id="ARBA00022448"/>
    </source>
</evidence>
<evidence type="ECO:0000256" key="3">
    <source>
        <dbReference type="RuleBase" id="RU003512"/>
    </source>
</evidence>
<gene>
    <name evidence="5" type="ORF">GCM10008983_03610</name>
</gene>
<keyword evidence="1 3" id="KW-0813">Transport</keyword>
<dbReference type="Proteomes" id="UP001501459">
    <property type="component" value="Unassembled WGS sequence"/>
</dbReference>
<organism evidence="5 6">
    <name type="scientific">Lentibacillus halophilus</name>
    <dbReference type="NCBI Taxonomy" id="295065"/>
    <lineage>
        <taxon>Bacteria</taxon>
        <taxon>Bacillati</taxon>
        <taxon>Bacillota</taxon>
        <taxon>Bacilli</taxon>
        <taxon>Bacillales</taxon>
        <taxon>Bacillaceae</taxon>
        <taxon>Lentibacillus</taxon>
    </lineage>
</organism>
<feature type="signal peptide" evidence="4">
    <location>
        <begin position="1"/>
        <end position="17"/>
    </location>
</feature>
<reference evidence="5 6" key="1">
    <citation type="journal article" date="2019" name="Int. J. Syst. Evol. Microbiol.">
        <title>The Global Catalogue of Microorganisms (GCM) 10K type strain sequencing project: providing services to taxonomists for standard genome sequencing and annotation.</title>
        <authorList>
            <consortium name="The Broad Institute Genomics Platform"/>
            <consortium name="The Broad Institute Genome Sequencing Center for Infectious Disease"/>
            <person name="Wu L."/>
            <person name="Ma J."/>
        </authorList>
    </citation>
    <scope>NUCLEOTIDE SEQUENCE [LARGE SCALE GENOMIC DNA]</scope>
    <source>
        <strain evidence="5 6">JCM 12149</strain>
    </source>
</reference>
<dbReference type="InterPro" id="IPR050492">
    <property type="entry name" value="Bact_metal-bind_prot9"/>
</dbReference>
<proteinExistence type="inferred from homology"/>
<feature type="chain" id="PRO_5047204781" evidence="4">
    <location>
        <begin position="18"/>
        <end position="303"/>
    </location>
</feature>
<sequence>MMRLASLLLLIIGIITAGCTPSASDNKTELTVYTSIYPIQFAVERIGGDAVDAKTIYPPGVDAHTYEPAAREMTAIAESDAFIYLGAGMEGFAETAADALASQDVTLIEIGKQQSLFHGDHSNHKGHTHGNHNPHIWLDPIRMIDMADMISDRLIDMAPENKDRFVKNFNALKNELLALDQSFQQTLASKTDKRVLVSHAAYTYWEQRYRLEQIAISGLSSNDEPSQKELVTIIEQAKQSDMDYILFEQNNSDRVSEIIQNEIDAKALMIHNLSVLTEADIRNGENYLSLMRHNLNVLDQATK</sequence>
<evidence type="ECO:0000313" key="5">
    <source>
        <dbReference type="EMBL" id="GAA0430487.1"/>
    </source>
</evidence>
<comment type="caution">
    <text evidence="5">The sequence shown here is derived from an EMBL/GenBank/DDBJ whole genome shotgun (WGS) entry which is preliminary data.</text>
</comment>
<name>A0ABN0Z2Q7_9BACI</name>
<dbReference type="PRINTS" id="PR00690">
    <property type="entry name" value="ADHESNFAMILY"/>
</dbReference>
<dbReference type="PROSITE" id="PS51257">
    <property type="entry name" value="PROKAR_LIPOPROTEIN"/>
    <property type="match status" value="1"/>
</dbReference>
<dbReference type="Gene3D" id="3.40.50.1980">
    <property type="entry name" value="Nitrogenase molybdenum iron protein domain"/>
    <property type="match status" value="2"/>
</dbReference>
<keyword evidence="6" id="KW-1185">Reference proteome</keyword>
<dbReference type="InterPro" id="IPR006128">
    <property type="entry name" value="Lipoprotein_PsaA-like"/>
</dbReference>
<dbReference type="InterPro" id="IPR006127">
    <property type="entry name" value="ZnuA-like"/>
</dbReference>
<dbReference type="PRINTS" id="PR00691">
    <property type="entry name" value="ADHESINB"/>
</dbReference>
<dbReference type="EMBL" id="BAAADM010000007">
    <property type="protein sequence ID" value="GAA0430487.1"/>
    <property type="molecule type" value="Genomic_DNA"/>
</dbReference>
<evidence type="ECO:0000256" key="4">
    <source>
        <dbReference type="SAM" id="SignalP"/>
    </source>
</evidence>
<protein>
    <submittedName>
        <fullName evidence="5">Metal ABC transporter substrate-binding protein</fullName>
    </submittedName>
</protein>
<dbReference type="PANTHER" id="PTHR42953">
    <property type="entry name" value="HIGH-AFFINITY ZINC UPTAKE SYSTEM PROTEIN ZNUA-RELATED"/>
    <property type="match status" value="1"/>
</dbReference>